<protein>
    <submittedName>
        <fullName evidence="3">YccF domain-containing protein</fullName>
    </submittedName>
</protein>
<dbReference type="EMBL" id="CP058909">
    <property type="protein sequence ID" value="QLH84991.1"/>
    <property type="molecule type" value="Genomic_DNA"/>
</dbReference>
<name>A0A7D5T7U6_9EURY</name>
<evidence type="ECO:0000313" key="3">
    <source>
        <dbReference type="EMBL" id="QLH84991.1"/>
    </source>
</evidence>
<proteinExistence type="predicted"/>
<dbReference type="RefSeq" id="WP_179923015.1">
    <property type="nucleotide sequence ID" value="NZ_CP058909.1"/>
</dbReference>
<sequence>MCPDCGTRFESAADAQAADGGTTVVETATEQNSLLVRAVWFFCVGWWASGIWLTIAWVCNLTIIGLPLGLKMINKVPMVISLKKRTDTQVVTTTAEGTSVERTGPDQYSIPVRAVYFVLVGWWASALWMAAAWVVSLTIVGLPVAVMMYNKLPFVTSLYKLR</sequence>
<dbReference type="EMBL" id="CP058909">
    <property type="protein sequence ID" value="QLH84986.1"/>
    <property type="molecule type" value="Genomic_DNA"/>
</dbReference>
<dbReference type="Proteomes" id="UP000509346">
    <property type="component" value="Chromosome"/>
</dbReference>
<keyword evidence="4" id="KW-1185">Reference proteome</keyword>
<dbReference type="KEGG" id="hpel:HZS54_12815"/>
<feature type="transmembrane region" description="Helical" evidence="1">
    <location>
        <begin position="116"/>
        <end position="149"/>
    </location>
</feature>
<dbReference type="AlphaFoldDB" id="A0A7D5T7U6"/>
<feature type="transmembrane region" description="Helical" evidence="1">
    <location>
        <begin position="39"/>
        <end position="68"/>
    </location>
</feature>
<keyword evidence="1" id="KW-0812">Transmembrane</keyword>
<gene>
    <name evidence="2" type="ORF">HZS54_12815</name>
    <name evidence="3" type="ORF">HZS54_13120</name>
</gene>
<dbReference type="OrthoDB" id="196891at2157"/>
<dbReference type="KEGG" id="hpel:HZS54_13120"/>
<keyword evidence="1" id="KW-1133">Transmembrane helix</keyword>
<organism evidence="3 4">
    <name type="scientific">Halosimplex pelagicum</name>
    <dbReference type="NCBI Taxonomy" id="869886"/>
    <lineage>
        <taxon>Archaea</taxon>
        <taxon>Methanobacteriati</taxon>
        <taxon>Methanobacteriota</taxon>
        <taxon>Stenosarchaea group</taxon>
        <taxon>Halobacteria</taxon>
        <taxon>Halobacteriales</taxon>
        <taxon>Haloarculaceae</taxon>
        <taxon>Halosimplex</taxon>
    </lineage>
</organism>
<evidence type="ECO:0000313" key="2">
    <source>
        <dbReference type="EMBL" id="QLH84986.1"/>
    </source>
</evidence>
<reference evidence="3 4" key="1">
    <citation type="submission" date="2020-07" db="EMBL/GenBank/DDBJ databases">
        <title>Halosimplex litoreum sp. nov. and Halosimplex rubrum sp. nov., isolated from different salt environments.</title>
        <authorList>
            <person name="Cui H."/>
        </authorList>
    </citation>
    <scope>NUCLEOTIDE SEQUENCE [LARGE SCALE GENOMIC DNA]</scope>
    <source>
        <strain evidence="3 4">R2</strain>
    </source>
</reference>
<accession>A0A7D5T7U6</accession>
<dbReference type="GeneID" id="56083547"/>
<evidence type="ECO:0000256" key="1">
    <source>
        <dbReference type="SAM" id="Phobius"/>
    </source>
</evidence>
<evidence type="ECO:0000313" key="4">
    <source>
        <dbReference type="Proteomes" id="UP000509346"/>
    </source>
</evidence>
<keyword evidence="1" id="KW-0472">Membrane</keyword>